<dbReference type="RefSeq" id="WP_191209112.1">
    <property type="nucleotide sequence ID" value="NZ_BAABKL010000018.1"/>
</dbReference>
<dbReference type="Pfam" id="PF13454">
    <property type="entry name" value="NAD_binding_9"/>
    <property type="match status" value="1"/>
</dbReference>
<evidence type="ECO:0000259" key="2">
    <source>
        <dbReference type="Pfam" id="PF13454"/>
    </source>
</evidence>
<dbReference type="PANTHER" id="PTHR40254">
    <property type="entry name" value="BLR0577 PROTEIN"/>
    <property type="match status" value="1"/>
</dbReference>
<gene>
    <name evidence="3" type="ORF">IF129_09705</name>
</gene>
<evidence type="ECO:0000313" key="4">
    <source>
        <dbReference type="Proteomes" id="UP000632289"/>
    </source>
</evidence>
<evidence type="ECO:0000256" key="1">
    <source>
        <dbReference type="SAM" id="MobiDB-lite"/>
    </source>
</evidence>
<protein>
    <submittedName>
        <fullName evidence="3">FAD/NAD(P)-binding protein</fullName>
    </submittedName>
</protein>
<dbReference type="InterPro" id="IPR052189">
    <property type="entry name" value="L-asp_N-monooxygenase_NS-form"/>
</dbReference>
<feature type="domain" description="FAD-dependent urate hydroxylase HpyO/Asp monooxygenase CreE-like FAD/NAD(P)-binding" evidence="2">
    <location>
        <begin position="50"/>
        <end position="200"/>
    </location>
</feature>
<comment type="caution">
    <text evidence="3">The sequence shown here is derived from an EMBL/GenBank/DDBJ whole genome shotgun (WGS) entry which is preliminary data.</text>
</comment>
<dbReference type="EMBL" id="JACXYU010000003">
    <property type="protein sequence ID" value="MBD3931835.1"/>
    <property type="molecule type" value="Genomic_DNA"/>
</dbReference>
<reference evidence="3" key="1">
    <citation type="submission" date="2020-09" db="EMBL/GenBank/DDBJ databases">
        <title>Secondary metabolite and genome analysis of marine Streptomyces chumphonensis KK1-2T.</title>
        <authorList>
            <person name="Phongsopitanun W."/>
            <person name="Kanchanasin P."/>
            <person name="Pittayakhajonwut P."/>
            <person name="Suwanborirux K."/>
            <person name="Tanasupawat S."/>
        </authorList>
    </citation>
    <scope>NUCLEOTIDE SEQUENCE</scope>
    <source>
        <strain evidence="3">KK1-2</strain>
    </source>
</reference>
<evidence type="ECO:0000313" key="3">
    <source>
        <dbReference type="EMBL" id="MBD3931835.1"/>
    </source>
</evidence>
<dbReference type="SUPFAM" id="SSF51905">
    <property type="entry name" value="FAD/NAD(P)-binding domain"/>
    <property type="match status" value="1"/>
</dbReference>
<proteinExistence type="predicted"/>
<dbReference type="PANTHER" id="PTHR40254:SF1">
    <property type="entry name" value="BLR0577 PROTEIN"/>
    <property type="match status" value="1"/>
</dbReference>
<sequence length="268" mass="29088">MADTASLPIVVPSRPFSRDDKHRTPRTSRTARNEKPAANGHPLTACGQLVVIGGGAAATAVLHQLAKDAGFRPETVTVVDPRPVGFGLAFGTTDPKLRCNTSVDVTALHRANRSDLQCYLAARGWPVGRSDFVPRALVAHYCRERFARAQRELKARGIHMRHVAARAHTVRRAHHPADRYRITLSDGSALEATDVVVAVGGDQPLLPEVLREHADHPDLLIGPYPTERLRALPGDARVLVLGSKLSAVDAALVLCRSDRQVTLCSPFR</sequence>
<dbReference type="InterPro" id="IPR036188">
    <property type="entry name" value="FAD/NAD-bd_sf"/>
</dbReference>
<dbReference type="AlphaFoldDB" id="A0A927EYP8"/>
<feature type="region of interest" description="Disordered" evidence="1">
    <location>
        <begin position="1"/>
        <end position="40"/>
    </location>
</feature>
<organism evidence="3 4">
    <name type="scientific">Streptomyces chumphonensis</name>
    <dbReference type="NCBI Taxonomy" id="1214925"/>
    <lineage>
        <taxon>Bacteria</taxon>
        <taxon>Bacillati</taxon>
        <taxon>Actinomycetota</taxon>
        <taxon>Actinomycetes</taxon>
        <taxon>Kitasatosporales</taxon>
        <taxon>Streptomycetaceae</taxon>
        <taxon>Streptomyces</taxon>
    </lineage>
</organism>
<dbReference type="InterPro" id="IPR038732">
    <property type="entry name" value="HpyO/CreE_NAD-binding"/>
</dbReference>
<name>A0A927EYP8_9ACTN</name>
<accession>A0A927EYP8</accession>
<dbReference type="Gene3D" id="3.50.50.60">
    <property type="entry name" value="FAD/NAD(P)-binding domain"/>
    <property type="match status" value="1"/>
</dbReference>
<dbReference type="Proteomes" id="UP000632289">
    <property type="component" value="Unassembled WGS sequence"/>
</dbReference>
<keyword evidence="4" id="KW-1185">Reference proteome</keyword>